<dbReference type="SUPFAM" id="SSF52540">
    <property type="entry name" value="P-loop containing nucleoside triphosphate hydrolases"/>
    <property type="match status" value="1"/>
</dbReference>
<reference evidence="8 9" key="1">
    <citation type="submission" date="2015-12" db="EMBL/GenBank/DDBJ databases">
        <title>The genome of Folsomia candida.</title>
        <authorList>
            <person name="Faddeeva A."/>
            <person name="Derks M.F."/>
            <person name="Anvar Y."/>
            <person name="Smit S."/>
            <person name="Van Straalen N."/>
            <person name="Roelofs D."/>
        </authorList>
    </citation>
    <scope>NUCLEOTIDE SEQUENCE [LARGE SCALE GENOMIC DNA]</scope>
    <source>
        <strain evidence="8 9">VU population</strain>
        <tissue evidence="8">Whole body</tissue>
    </source>
</reference>
<keyword evidence="5" id="KW-0143">Chaperone</keyword>
<keyword evidence="4" id="KW-0342">GTP-binding</keyword>
<dbReference type="SUPFAM" id="SSF100920">
    <property type="entry name" value="Heat shock protein 70kD (HSP70), peptide-binding domain"/>
    <property type="match status" value="1"/>
</dbReference>
<dbReference type="Gene3D" id="3.40.50.300">
    <property type="entry name" value="P-loop containing nucleotide triphosphate hydrolases"/>
    <property type="match status" value="1"/>
</dbReference>
<dbReference type="FunFam" id="3.30.30.30:FF:000001">
    <property type="entry name" value="heat shock 70 kDa protein-like"/>
    <property type="match status" value="1"/>
</dbReference>
<gene>
    <name evidence="8" type="ORF">Fcan01_04492</name>
</gene>
<keyword evidence="2" id="KW-0547">Nucleotide-binding</keyword>
<dbReference type="InterPro" id="IPR036543">
    <property type="entry name" value="Guanylate-bd_C_sf"/>
</dbReference>
<dbReference type="PROSITE" id="PS51715">
    <property type="entry name" value="G_GB1_RHD3"/>
    <property type="match status" value="1"/>
</dbReference>
<dbReference type="SUPFAM" id="SSF48340">
    <property type="entry name" value="Interferon-induced guanylate-binding protein 1 (GBP1), C-terminal domain"/>
    <property type="match status" value="1"/>
</dbReference>
<evidence type="ECO:0000256" key="1">
    <source>
        <dbReference type="ARBA" id="ARBA00007381"/>
    </source>
</evidence>
<dbReference type="Gene3D" id="3.30.30.30">
    <property type="match status" value="1"/>
</dbReference>
<evidence type="ECO:0000256" key="4">
    <source>
        <dbReference type="ARBA" id="ARBA00023134"/>
    </source>
</evidence>
<dbReference type="GO" id="GO:0005524">
    <property type="term" value="F:ATP binding"/>
    <property type="evidence" value="ECO:0007669"/>
    <property type="project" value="UniProtKB-KW"/>
</dbReference>
<proteinExistence type="inferred from homology"/>
<feature type="domain" description="GB1/RHD3-type G" evidence="7">
    <location>
        <begin position="42"/>
        <end position="292"/>
    </location>
</feature>
<comment type="similarity">
    <text evidence="1">Belongs to the heat shock protein 70 family.</text>
</comment>
<keyword evidence="3" id="KW-0067">ATP-binding</keyword>
<dbReference type="Gene3D" id="1.20.58.420">
    <property type="entry name" value="AHSP"/>
    <property type="match status" value="1"/>
</dbReference>
<sequence>MASSPRFGEPIQIVNFRILPNQPSKLVLNKRNLEIILRQVGNTPICLISIAGASRQGKSFLLTVVLNVLERLSRGQTEYWEDLEQLYSLTGFHFKNGTERDTVGLWLWSKPFIITKSDGTKIAVMLMDTQGVFDSYTTERDWAMIVGLSLLTSSCLIYNLFTNMQEDTLKIFYNFVEFGMLSLEEDSTATSAFQKLIFLIRDWNFPNTNSYGPLGGSTFLEKKLAVTPDMPLEVTMVRQKLATCFEDISCFLMPNPGEAAKENNFSGALSTLSEAFRENLRLFVDNLISYDDLKPIKIGNNIIDGTSLLSYFEKYIEVFNGKTMPPPKSLYQAMEEARLGSCITKCCNQAKEKLELVQKSREYIPSNEFKQYCDKFGREALSEFMVEGNKTKNQEFLQRYRSTLMSDLKTLFGEIFGINEASKNAILNQILEISVTQYKTILADKTGQTLLEQDLEHILESEVKNFLLKVRQDCGGRDAAFQSEAETKIKELMDKENTEIRGQNSTKFKEIERFCQISLQNCTQEYNSLMNLALGNDLKNVTQEKLSQTHKTCESMVLPKFMRPLEKESEIIRGHFHHQFNSGINQILGQYAEKFGSARNEASSAASNIYNESFTAYTRALTALAESGASESDLKTEHRFKVLEACHKLNQINIICSPEEAREFENNMREETTQFYDELIASIHKEKERFQSLLDQAVQNGVEAYDREIKSVVHSTADEPLSDAEFITKHEKILAKILSKVSVSDWIPAENRPTVENRIKQGVQNSYRDAQASNNCNLEQAELTASEKSKTFLAKYDERMHALVSRVAPPVKQSELTNTHNKLEQEIGTMAKKMFAHFPKSIVDRIWGKLQLDMNNRFEDYKEKLDLKIEQNQTKMSQLVSDHVEMYQSEVDNLITTSKNITDSDLTRFHERSKSMSIRQLGYVLRLSENFDQEQVQKELDEKIEQLFSKIRKDTSELLKNIDAQISDLHKTAKAKYQKKIEERQIDAQSEEDLKKIHEAVLSTVLDEFERSFIEIGDMQRFRQEKVALQSELQDLYRKVVNDFLETSDQHDKKIRQEINKLVENYRTQVQSGLDPFYCVLDSKLQALHDQALADVLKQCQQSVKIPPNSNQKTYDDLLGQKIHEAFKLFESENIAKNESLRDDIKDRVEQLSKELVTELSTMNNMDEDTLRKMTKKYIQLCVESVTNEFSIDDDASVSAFCVGQMTDACTNAFDAWKQIEVPEADVDYHLRKARDTYTDEMDKSISSRTGKFLHTKDLHKMHVKVSNLVRGLFEKSIRQTPKIQQRFNDMLHDLYRKYDGDNTLRASEIAEPAIGIDLGTTYSCTAIYDKGTIIMIPDHNTHKNVTPSYVLFESPTQLVVGESAKDQANIYPDASIFDAKRLIGRKFTDEVTQKDIKTWPFKVVRDSAEKNRPKIQVLGQTYYPEEISAKILKKLKDDAEKYLGRKVENAVITVPAYFNDAQKTATKNAGNLAGLKVMGILNEPTSAAIAYSLNYTDDKERNILVYDLGGGTFDVSVLTVKGGDINVRAVGGDNHLGGEDFDTNMLNYCIKEFQTLYNIQLDKDGVENERNSRLRRIRAKCEKEKINLSVSEKVKISIDRIFQDHHLQVEITRHKFNEMNESLFQKTLKIVGKALDDAKMEIDAINDIVLVGGSTRIPRVQEILQEYLKGKSFNLAINPDEVVAQGAAILAAMKSAANVKELGQIQLSDVAPLSLGIEVKGGGFSTIIKRNTKVPCNKTEVYVTTVDQQTTVNISIYEGEDRVATNNNLLGNFVMTGIPPARAGRESIDVTMSCDAEGILHVTALCRSTGGTKDITIKSQRTGLTEEEVKDLKEK</sequence>
<dbReference type="InterPro" id="IPR029047">
    <property type="entry name" value="HSP70_peptide-bd_sf"/>
</dbReference>
<dbReference type="InterPro" id="IPR030386">
    <property type="entry name" value="G_GB1_RHD3_dom"/>
</dbReference>
<comment type="caution">
    <text evidence="8">The sequence shown here is derived from an EMBL/GenBank/DDBJ whole genome shotgun (WGS) entry which is preliminary data.</text>
</comment>
<evidence type="ECO:0000313" key="9">
    <source>
        <dbReference type="Proteomes" id="UP000198287"/>
    </source>
</evidence>
<organism evidence="8 9">
    <name type="scientific">Folsomia candida</name>
    <name type="common">Springtail</name>
    <dbReference type="NCBI Taxonomy" id="158441"/>
    <lineage>
        <taxon>Eukaryota</taxon>
        <taxon>Metazoa</taxon>
        <taxon>Ecdysozoa</taxon>
        <taxon>Arthropoda</taxon>
        <taxon>Hexapoda</taxon>
        <taxon>Collembola</taxon>
        <taxon>Entomobryomorpha</taxon>
        <taxon>Isotomoidea</taxon>
        <taxon>Isotomidae</taxon>
        <taxon>Proisotominae</taxon>
        <taxon>Folsomia</taxon>
    </lineage>
</organism>
<protein>
    <submittedName>
        <fullName evidence="8">Heat shock cognate 71 kDa protein</fullName>
    </submittedName>
</protein>
<evidence type="ECO:0000256" key="6">
    <source>
        <dbReference type="PROSITE-ProRule" id="PRU01052"/>
    </source>
</evidence>
<dbReference type="GO" id="GO:0006950">
    <property type="term" value="P:response to stress"/>
    <property type="evidence" value="ECO:0007669"/>
    <property type="project" value="UniProtKB-ARBA"/>
</dbReference>
<dbReference type="EMBL" id="LNIX01000002">
    <property type="protein sequence ID" value="OXA61075.1"/>
    <property type="molecule type" value="Genomic_DNA"/>
</dbReference>
<dbReference type="Proteomes" id="UP000198287">
    <property type="component" value="Unassembled WGS sequence"/>
</dbReference>
<evidence type="ECO:0000256" key="3">
    <source>
        <dbReference type="ARBA" id="ARBA00022840"/>
    </source>
</evidence>
<dbReference type="InterPro" id="IPR013126">
    <property type="entry name" value="Hsp_70_fam"/>
</dbReference>
<dbReference type="PROSITE" id="PS01036">
    <property type="entry name" value="HSP70_3"/>
    <property type="match status" value="1"/>
</dbReference>
<accession>A0A226ETX9</accession>
<name>A0A226ETX9_FOLCA</name>
<dbReference type="Gene3D" id="3.90.640.10">
    <property type="entry name" value="Actin, Chain A, domain 4"/>
    <property type="match status" value="1"/>
</dbReference>
<dbReference type="Gene3D" id="3.30.420.40">
    <property type="match status" value="2"/>
</dbReference>
<dbReference type="GO" id="GO:0140662">
    <property type="term" value="F:ATP-dependent protein folding chaperone"/>
    <property type="evidence" value="ECO:0007669"/>
    <property type="project" value="InterPro"/>
</dbReference>
<dbReference type="InterPro" id="IPR015894">
    <property type="entry name" value="Guanylate-bd_N"/>
</dbReference>
<dbReference type="Pfam" id="PF00012">
    <property type="entry name" value="HSP70"/>
    <property type="match status" value="1"/>
</dbReference>
<dbReference type="OMA" id="FFVQNIQ"/>
<dbReference type="InterPro" id="IPR043129">
    <property type="entry name" value="ATPase_NBD"/>
</dbReference>
<dbReference type="PROSITE" id="PS00329">
    <property type="entry name" value="HSP70_2"/>
    <property type="match status" value="1"/>
</dbReference>
<dbReference type="SUPFAM" id="SSF53067">
    <property type="entry name" value="Actin-like ATPase domain"/>
    <property type="match status" value="2"/>
</dbReference>
<dbReference type="Gene3D" id="2.60.34.10">
    <property type="entry name" value="Substrate Binding Domain Of DNAk, Chain A, domain 1"/>
    <property type="match status" value="1"/>
</dbReference>
<evidence type="ECO:0000259" key="7">
    <source>
        <dbReference type="PROSITE" id="PS51715"/>
    </source>
</evidence>
<evidence type="ECO:0000313" key="8">
    <source>
        <dbReference type="EMBL" id="OXA61075.1"/>
    </source>
</evidence>
<evidence type="ECO:0000256" key="2">
    <source>
        <dbReference type="ARBA" id="ARBA00022741"/>
    </source>
</evidence>
<dbReference type="PANTHER" id="PTHR19375">
    <property type="entry name" value="HEAT SHOCK PROTEIN 70KDA"/>
    <property type="match status" value="1"/>
</dbReference>
<evidence type="ECO:0000256" key="5">
    <source>
        <dbReference type="ARBA" id="ARBA00023186"/>
    </source>
</evidence>
<dbReference type="InterPro" id="IPR027417">
    <property type="entry name" value="P-loop_NTPase"/>
</dbReference>
<dbReference type="PROSITE" id="PS00297">
    <property type="entry name" value="HSP70_1"/>
    <property type="match status" value="1"/>
</dbReference>
<keyword evidence="8" id="KW-0346">Stress response</keyword>
<dbReference type="InterPro" id="IPR018181">
    <property type="entry name" value="Heat_shock_70_CS"/>
</dbReference>
<dbReference type="OrthoDB" id="7788754at2759"/>
<dbReference type="FunFam" id="3.90.640.10:FF:000003">
    <property type="entry name" value="Molecular chaperone DnaK"/>
    <property type="match status" value="1"/>
</dbReference>
<comment type="similarity">
    <text evidence="6">Belongs to the TRAFAC class dynamin-like GTPase superfamily. GB1/RHD3 GTPase family.</text>
</comment>
<dbReference type="STRING" id="158441.A0A226ETX9"/>
<dbReference type="CDD" id="cd24028">
    <property type="entry name" value="ASKHA_NBD_HSP70_HSPA1-like"/>
    <property type="match status" value="1"/>
</dbReference>
<dbReference type="PRINTS" id="PR00301">
    <property type="entry name" value="HEATSHOCK70"/>
</dbReference>
<dbReference type="GO" id="GO:0003924">
    <property type="term" value="F:GTPase activity"/>
    <property type="evidence" value="ECO:0007669"/>
    <property type="project" value="InterPro"/>
</dbReference>
<keyword evidence="9" id="KW-1185">Reference proteome</keyword>
<dbReference type="Pfam" id="PF02263">
    <property type="entry name" value="GBP"/>
    <property type="match status" value="1"/>
</dbReference>
<dbReference type="GO" id="GO:0005525">
    <property type="term" value="F:GTP binding"/>
    <property type="evidence" value="ECO:0007669"/>
    <property type="project" value="UniProtKB-KW"/>
</dbReference>
<dbReference type="FunFam" id="3.30.420.40:FF:000046">
    <property type="entry name" value="Chaperone protein HscA"/>
    <property type="match status" value="1"/>
</dbReference>